<evidence type="ECO:0000256" key="3">
    <source>
        <dbReference type="RuleBase" id="RU361214"/>
    </source>
</evidence>
<evidence type="ECO:0000256" key="4">
    <source>
        <dbReference type="SAM" id="MobiDB-lite"/>
    </source>
</evidence>
<keyword evidence="2 3" id="KW-0072">Autophagy</keyword>
<feature type="compositionally biased region" description="Polar residues" evidence="4">
    <location>
        <begin position="638"/>
        <end position="653"/>
    </location>
</feature>
<dbReference type="GO" id="GO:0000423">
    <property type="term" value="P:mitophagy"/>
    <property type="evidence" value="ECO:0007669"/>
    <property type="project" value="TreeGrafter"/>
</dbReference>
<keyword evidence="7" id="KW-1185">Reference proteome</keyword>
<feature type="region of interest" description="Disordered" evidence="4">
    <location>
        <begin position="325"/>
        <end position="736"/>
    </location>
</feature>
<comment type="similarity">
    <text evidence="1 3">Belongs to the ATG13 family. Fungi subfamily.</text>
</comment>
<evidence type="ECO:0000256" key="1">
    <source>
        <dbReference type="ARBA" id="ARBA00005246"/>
    </source>
</evidence>
<dbReference type="GO" id="GO:0000407">
    <property type="term" value="C:phagophore assembly site"/>
    <property type="evidence" value="ECO:0007669"/>
    <property type="project" value="TreeGrafter"/>
</dbReference>
<dbReference type="Pfam" id="PF10033">
    <property type="entry name" value="ATG13"/>
    <property type="match status" value="1"/>
</dbReference>
<dbReference type="Gene3D" id="3.30.900.10">
    <property type="entry name" value="HORMA domain"/>
    <property type="match status" value="1"/>
</dbReference>
<feature type="compositionally biased region" description="Low complexity" evidence="4">
    <location>
        <begin position="495"/>
        <end position="511"/>
    </location>
</feature>
<comment type="caution">
    <text evidence="6">The sequence shown here is derived from an EMBL/GenBank/DDBJ whole genome shotgun (WGS) entry which is preliminary data.</text>
</comment>
<protein>
    <recommendedName>
        <fullName evidence="3">Autophagy-related protein 13</fullName>
    </recommendedName>
</protein>
<evidence type="ECO:0000256" key="2">
    <source>
        <dbReference type="ARBA" id="ARBA00023006"/>
    </source>
</evidence>
<feature type="domain" description="Autophagy-related protein 13 N-terminal" evidence="5">
    <location>
        <begin position="12"/>
        <end position="235"/>
    </location>
</feature>
<dbReference type="AlphaFoldDB" id="A0AAW0G7H1"/>
<dbReference type="InterPro" id="IPR040182">
    <property type="entry name" value="ATG13"/>
</dbReference>
<dbReference type="InterPro" id="IPR036570">
    <property type="entry name" value="HORMA_dom_sf"/>
</dbReference>
<dbReference type="GO" id="GO:0034727">
    <property type="term" value="P:piecemeal microautophagy of the nucleus"/>
    <property type="evidence" value="ECO:0007669"/>
    <property type="project" value="TreeGrafter"/>
</dbReference>
<accession>A0AAW0G7H1</accession>
<evidence type="ECO:0000313" key="7">
    <source>
        <dbReference type="Proteomes" id="UP001385951"/>
    </source>
</evidence>
<gene>
    <name evidence="6" type="ORF">QCA50_007144</name>
</gene>
<organism evidence="6 7">
    <name type="scientific">Cerrena zonata</name>
    <dbReference type="NCBI Taxonomy" id="2478898"/>
    <lineage>
        <taxon>Eukaryota</taxon>
        <taxon>Fungi</taxon>
        <taxon>Dikarya</taxon>
        <taxon>Basidiomycota</taxon>
        <taxon>Agaricomycotina</taxon>
        <taxon>Agaricomycetes</taxon>
        <taxon>Polyporales</taxon>
        <taxon>Cerrenaceae</taxon>
        <taxon>Cerrena</taxon>
    </lineage>
</organism>
<dbReference type="GO" id="GO:0005829">
    <property type="term" value="C:cytosol"/>
    <property type="evidence" value="ECO:0007669"/>
    <property type="project" value="TreeGrafter"/>
</dbReference>
<feature type="compositionally biased region" description="Polar residues" evidence="4">
    <location>
        <begin position="261"/>
        <end position="270"/>
    </location>
</feature>
<feature type="region of interest" description="Disordered" evidence="4">
    <location>
        <begin position="251"/>
        <end position="288"/>
    </location>
</feature>
<dbReference type="InterPro" id="IPR018731">
    <property type="entry name" value="Atg13_N"/>
</dbReference>
<dbReference type="PANTHER" id="PTHR13430">
    <property type="match status" value="1"/>
</dbReference>
<evidence type="ECO:0000259" key="5">
    <source>
        <dbReference type="Pfam" id="PF10033"/>
    </source>
</evidence>
<feature type="compositionally biased region" description="Low complexity" evidence="4">
    <location>
        <begin position="401"/>
        <end position="417"/>
    </location>
</feature>
<feature type="compositionally biased region" description="Low complexity" evidence="4">
    <location>
        <begin position="374"/>
        <end position="387"/>
    </location>
</feature>
<name>A0AAW0G7H1_9APHY</name>
<dbReference type="EMBL" id="JASBNA010000008">
    <property type="protein sequence ID" value="KAK7689353.1"/>
    <property type="molecule type" value="Genomic_DNA"/>
</dbReference>
<dbReference type="PANTHER" id="PTHR13430:SF4">
    <property type="entry name" value="AUTOPHAGY-RELATED PROTEIN 13"/>
    <property type="match status" value="1"/>
</dbReference>
<dbReference type="Proteomes" id="UP001385951">
    <property type="component" value="Unassembled WGS sequence"/>
</dbReference>
<feature type="compositionally biased region" description="Gly residues" evidence="4">
    <location>
        <begin position="520"/>
        <end position="529"/>
    </location>
</feature>
<dbReference type="GO" id="GO:0034497">
    <property type="term" value="P:protein localization to phagophore assembly site"/>
    <property type="evidence" value="ECO:0007669"/>
    <property type="project" value="TreeGrafter"/>
</dbReference>
<proteinExistence type="inferred from homology"/>
<feature type="compositionally biased region" description="Low complexity" evidence="4">
    <location>
        <begin position="271"/>
        <end position="288"/>
    </location>
</feature>
<reference evidence="6 7" key="1">
    <citation type="submission" date="2022-09" db="EMBL/GenBank/DDBJ databases">
        <authorList>
            <person name="Palmer J.M."/>
        </authorList>
    </citation>
    <scope>NUCLEOTIDE SEQUENCE [LARGE SCALE GENOMIC DNA]</scope>
    <source>
        <strain evidence="6 7">DSM 7382</strain>
    </source>
</reference>
<feature type="compositionally biased region" description="Basic and acidic residues" evidence="4">
    <location>
        <begin position="717"/>
        <end position="730"/>
    </location>
</feature>
<evidence type="ECO:0000313" key="6">
    <source>
        <dbReference type="EMBL" id="KAK7689353.1"/>
    </source>
</evidence>
<feature type="compositionally biased region" description="Polar residues" evidence="4">
    <location>
        <begin position="337"/>
        <end position="353"/>
    </location>
</feature>
<sequence>MSNDIQKADQIVHRFYTKLSLVVNHARASAEPSQQGKVDKWFNLETPDADTFKRQTNIYRSISSASSSPLPPFNLQVLLSIPDQTNNQVLVYTAPDSSRSPIDPAPKYILLESWNLTFAPHQTHFSPENRPDVAPSTIYKHGISLFRSAFTYLRILPAWKLARRLRSQRNGKFSIVLRVDGMAEASSIHSSDVLGFGAPVHNHSALPTDMYDFSAVPHPQGSLSLSVTYLTSPNFRVVDRESLLSSRFLSQDEGPEFTPTLLKNQQRDSFSPSPGSLPLRTSLPRSPPSSIAERFIVAPHTHTRTTSLSGASPRLQSVALPMNRAPSASGALHPSASGVSDGSSTRQGGTSFSSREESLHPSSQIARLRRESLGRGSESPSPSPAGAVPIRNRPQIQPFKSGALSSGSPSLHSPSPSVRQQSPLTSGGAAGSNLPSRPPLSPISSRAPPSPISIGGKVPLSSTPHRPSPPYAPSSLGDRRSLASAEGAQLSGTPAESSPASRRSAKRYSSSFGHRYAATGGAGSEGSAGSGARDQDRPPSASFLSVNTDDDDISAFVQDIDSRKPLGSQRDHQSQLPSTESDEPPISTAGPSRPRAMSLGPTTKVDFDEEMKEMNDKFMAALAGISSSRRQGSEDRQSSTGSSTARAPSSGTPTIGRRTMTFDSTSIRQTDEPLSIAGPSPSRRASLAGAYPSYYSRPRFPSTGSARSGMSIASEEVLGRMDPEIEDERRHSRGQR</sequence>
<feature type="compositionally biased region" description="Basic and acidic residues" evidence="4">
    <location>
        <begin position="560"/>
        <end position="573"/>
    </location>
</feature>
<dbReference type="GO" id="GO:1990316">
    <property type="term" value="C:Atg1/ULK1 kinase complex"/>
    <property type="evidence" value="ECO:0007669"/>
    <property type="project" value="InterPro"/>
</dbReference>